<dbReference type="EMBL" id="JARKIF010000006">
    <property type="protein sequence ID" value="KAJ7636790.1"/>
    <property type="molecule type" value="Genomic_DNA"/>
</dbReference>
<evidence type="ECO:0000313" key="3">
    <source>
        <dbReference type="Proteomes" id="UP001221142"/>
    </source>
</evidence>
<dbReference type="PANTHER" id="PTHR31977">
    <property type="entry name" value="UPF0696 PROTEIN C11ORF68"/>
    <property type="match status" value="1"/>
</dbReference>
<organism evidence="2 3">
    <name type="scientific">Roridomyces roridus</name>
    <dbReference type="NCBI Taxonomy" id="1738132"/>
    <lineage>
        <taxon>Eukaryota</taxon>
        <taxon>Fungi</taxon>
        <taxon>Dikarya</taxon>
        <taxon>Basidiomycota</taxon>
        <taxon>Agaricomycotina</taxon>
        <taxon>Agaricomycetes</taxon>
        <taxon>Agaricomycetidae</taxon>
        <taxon>Agaricales</taxon>
        <taxon>Marasmiineae</taxon>
        <taxon>Mycenaceae</taxon>
        <taxon>Roridomyces</taxon>
    </lineage>
</organism>
<reference evidence="2" key="1">
    <citation type="submission" date="2023-03" db="EMBL/GenBank/DDBJ databases">
        <title>Massive genome expansion in bonnet fungi (Mycena s.s.) driven by repeated elements and novel gene families across ecological guilds.</title>
        <authorList>
            <consortium name="Lawrence Berkeley National Laboratory"/>
            <person name="Harder C.B."/>
            <person name="Miyauchi S."/>
            <person name="Viragh M."/>
            <person name="Kuo A."/>
            <person name="Thoen E."/>
            <person name="Andreopoulos B."/>
            <person name="Lu D."/>
            <person name="Skrede I."/>
            <person name="Drula E."/>
            <person name="Henrissat B."/>
            <person name="Morin E."/>
            <person name="Kohler A."/>
            <person name="Barry K."/>
            <person name="LaButti K."/>
            <person name="Morin E."/>
            <person name="Salamov A."/>
            <person name="Lipzen A."/>
            <person name="Mereny Z."/>
            <person name="Hegedus B."/>
            <person name="Baldrian P."/>
            <person name="Stursova M."/>
            <person name="Weitz H."/>
            <person name="Taylor A."/>
            <person name="Grigoriev I.V."/>
            <person name="Nagy L.G."/>
            <person name="Martin F."/>
            <person name="Kauserud H."/>
        </authorList>
    </citation>
    <scope>NUCLEOTIDE SEQUENCE</scope>
    <source>
        <strain evidence="2">9284</strain>
    </source>
</reference>
<dbReference type="PANTHER" id="PTHR31977:SF1">
    <property type="entry name" value="UPF0696 PROTEIN C11ORF68"/>
    <property type="match status" value="1"/>
</dbReference>
<dbReference type="InterPro" id="IPR023398">
    <property type="entry name" value="TIF_eIF4e-like"/>
</dbReference>
<sequence>MEPMDIDNLFNPFSTRADSRQLDETVDEFLSRLPPYPKNEQGWYWIANPHIGPEHYPQDEWRRVESLKSQGDALLGRYHGTPNAGKELEKEIVELARTTGVVVGKWMLFLQAHDVNNTWARIAHATANNRLGTSAAVATGSQDGGHCRLVCVYTRDFTDEADVQRVLRELDRMGLVPKGRGLQYKCDAYTHLDIYAGNEYGVHPSIYSSARMLR</sequence>
<comment type="similarity">
    <text evidence="1">Belongs to the UPF0696 family.</text>
</comment>
<proteinExistence type="inferred from homology"/>
<dbReference type="Proteomes" id="UP001221142">
    <property type="component" value="Unassembled WGS sequence"/>
</dbReference>
<protein>
    <recommendedName>
        <fullName evidence="4">DUF1917-domain-containing protein</fullName>
    </recommendedName>
</protein>
<dbReference type="SUPFAM" id="SSF55418">
    <property type="entry name" value="eIF4e-like"/>
    <property type="match status" value="1"/>
</dbReference>
<gene>
    <name evidence="2" type="ORF">FB45DRAFT_1056072</name>
</gene>
<evidence type="ECO:0008006" key="4">
    <source>
        <dbReference type="Google" id="ProtNLM"/>
    </source>
</evidence>
<dbReference type="AlphaFoldDB" id="A0AAD7C1U3"/>
<dbReference type="InterPro" id="IPR015034">
    <property type="entry name" value="Bles03"/>
</dbReference>
<comment type="caution">
    <text evidence="2">The sequence shown here is derived from an EMBL/GenBank/DDBJ whole genome shotgun (WGS) entry which is preliminary data.</text>
</comment>
<accession>A0AAD7C1U3</accession>
<name>A0AAD7C1U3_9AGAR</name>
<evidence type="ECO:0000313" key="2">
    <source>
        <dbReference type="EMBL" id="KAJ7636790.1"/>
    </source>
</evidence>
<dbReference type="Pfam" id="PF08939">
    <property type="entry name" value="Bles03"/>
    <property type="match status" value="2"/>
</dbReference>
<keyword evidence="3" id="KW-1185">Reference proteome</keyword>
<evidence type="ECO:0000256" key="1">
    <source>
        <dbReference type="ARBA" id="ARBA00010568"/>
    </source>
</evidence>
<dbReference type="Gene3D" id="3.30.760.10">
    <property type="entry name" value="RNA Cap, Translation Initiation Factor Eif4e"/>
    <property type="match status" value="1"/>
</dbReference>